<organism evidence="1 2">
    <name type="scientific">Marasmius tenuissimus</name>
    <dbReference type="NCBI Taxonomy" id="585030"/>
    <lineage>
        <taxon>Eukaryota</taxon>
        <taxon>Fungi</taxon>
        <taxon>Dikarya</taxon>
        <taxon>Basidiomycota</taxon>
        <taxon>Agaricomycotina</taxon>
        <taxon>Agaricomycetes</taxon>
        <taxon>Agaricomycetidae</taxon>
        <taxon>Agaricales</taxon>
        <taxon>Marasmiineae</taxon>
        <taxon>Marasmiaceae</taxon>
        <taxon>Marasmius</taxon>
    </lineage>
</organism>
<comment type="caution">
    <text evidence="1">The sequence shown here is derived from an EMBL/GenBank/DDBJ whole genome shotgun (WGS) entry which is preliminary data.</text>
</comment>
<evidence type="ECO:0000313" key="2">
    <source>
        <dbReference type="Proteomes" id="UP001437256"/>
    </source>
</evidence>
<evidence type="ECO:0000313" key="1">
    <source>
        <dbReference type="EMBL" id="KAL0059844.1"/>
    </source>
</evidence>
<protein>
    <recommendedName>
        <fullName evidence="3">F-box domain-containing protein</fullName>
    </recommendedName>
</protein>
<name>A0ABR2ZFT3_9AGAR</name>
<dbReference type="Proteomes" id="UP001437256">
    <property type="component" value="Unassembled WGS sequence"/>
</dbReference>
<proteinExistence type="predicted"/>
<dbReference type="EMBL" id="JBBXMP010000203">
    <property type="protein sequence ID" value="KAL0059844.1"/>
    <property type="molecule type" value="Genomic_DNA"/>
</dbReference>
<evidence type="ECO:0008006" key="3">
    <source>
        <dbReference type="Google" id="ProtNLM"/>
    </source>
</evidence>
<dbReference type="InterPro" id="IPR032675">
    <property type="entry name" value="LRR_dom_sf"/>
</dbReference>
<reference evidence="1 2" key="1">
    <citation type="submission" date="2024-05" db="EMBL/GenBank/DDBJ databases">
        <title>A draft genome resource for the thread blight pathogen Marasmius tenuissimus strain MS-2.</title>
        <authorList>
            <person name="Yulfo-Soto G.E."/>
            <person name="Baruah I.K."/>
            <person name="Amoako-Attah I."/>
            <person name="Bukari Y."/>
            <person name="Meinhardt L.W."/>
            <person name="Bailey B.A."/>
            <person name="Cohen S.P."/>
        </authorList>
    </citation>
    <scope>NUCLEOTIDE SEQUENCE [LARGE SCALE GENOMIC DNA]</scope>
    <source>
        <strain evidence="1 2">MS-2</strain>
    </source>
</reference>
<sequence>MSSIVALPYEITRQIVEHIPENPPSSLSQSDTHNLGVSTLISRVHWLAASRNLLWRHFVIPRHNKTRFEAMRDIFSSENSTLAAYDVRELLYDGTDWFSVPGRSTTCGNEVLEWLGSLWNRDDRGYETVAERFFGNVRRLGFRGVDMVKGDGVSIGMGVVNAPEEVQTLSPEAHQTFMHSFLGVTTLELRIVWMCSPEQLVEMACSFPKLVVLVLDQIRFHPMNTTQAKGVYGVGMGPRLQTLELLSPQSRFLVDTLHAFTPCTGLRCFKISGTALNGASLDAMVALCSSSSQFEELSMVNMSNEVDDVGEYLIGPGREVVGDLVQGLTRLTLDVQHLRTLSMPKLQWTSRADISALDELVPAMFPKLKALEFVVCVASDRAEEERWQKSVDDGCYRQTPSLECGPAWNRAKRIADEVMSDLPACAANGWLRPINSFYVVEESDNGTGSQWM</sequence>
<dbReference type="Gene3D" id="3.80.10.10">
    <property type="entry name" value="Ribonuclease Inhibitor"/>
    <property type="match status" value="1"/>
</dbReference>
<gene>
    <name evidence="1" type="ORF">AAF712_013382</name>
</gene>
<keyword evidence="2" id="KW-1185">Reference proteome</keyword>
<accession>A0ABR2ZFT3</accession>
<dbReference type="SUPFAM" id="SSF52047">
    <property type="entry name" value="RNI-like"/>
    <property type="match status" value="1"/>
</dbReference>